<gene>
    <name evidence="2" type="ORF">QYF61_027733</name>
</gene>
<sequence>MGKPCRLIISHSHSPAKASTLCLQWCKQPPDAWKHILCPMPPPGTLFWALKSKSYGDIEPQKELKPMPAGSKMDLPLAKAEPINDGDTKASEEGGGGGAPGTRAEIPLQPVLKTMVRQAVSLQPMEVNGGADIHLQPVENPTPEQ</sequence>
<name>A0AAN7SJW6_MYCAM</name>
<feature type="non-terminal residue" evidence="2">
    <location>
        <position position="145"/>
    </location>
</feature>
<dbReference type="AlphaFoldDB" id="A0AAN7SJW6"/>
<evidence type="ECO:0000313" key="3">
    <source>
        <dbReference type="Proteomes" id="UP001333110"/>
    </source>
</evidence>
<reference evidence="2 3" key="1">
    <citation type="journal article" date="2023" name="J. Hered.">
        <title>Chromosome-level genome of the wood stork (Mycteria americana) provides insight into avian chromosome evolution.</title>
        <authorList>
            <person name="Flamio R. Jr."/>
            <person name="Ramstad K.M."/>
        </authorList>
    </citation>
    <scope>NUCLEOTIDE SEQUENCE [LARGE SCALE GENOMIC DNA]</scope>
    <source>
        <strain evidence="2">JAX WOST 10</strain>
    </source>
</reference>
<protein>
    <submittedName>
        <fullName evidence="2">Uncharacterized protein</fullName>
    </submittedName>
</protein>
<dbReference type="EMBL" id="JAUNZN010000001">
    <property type="protein sequence ID" value="KAK4833071.1"/>
    <property type="molecule type" value="Genomic_DNA"/>
</dbReference>
<accession>A0AAN7SJW6</accession>
<proteinExistence type="predicted"/>
<dbReference type="Proteomes" id="UP001333110">
    <property type="component" value="Unassembled WGS sequence"/>
</dbReference>
<comment type="caution">
    <text evidence="2">The sequence shown here is derived from an EMBL/GenBank/DDBJ whole genome shotgun (WGS) entry which is preliminary data.</text>
</comment>
<feature type="region of interest" description="Disordered" evidence="1">
    <location>
        <begin position="79"/>
        <end position="108"/>
    </location>
</feature>
<keyword evidence="3" id="KW-1185">Reference proteome</keyword>
<organism evidence="2 3">
    <name type="scientific">Mycteria americana</name>
    <name type="common">Wood stork</name>
    <dbReference type="NCBI Taxonomy" id="33587"/>
    <lineage>
        <taxon>Eukaryota</taxon>
        <taxon>Metazoa</taxon>
        <taxon>Chordata</taxon>
        <taxon>Craniata</taxon>
        <taxon>Vertebrata</taxon>
        <taxon>Euteleostomi</taxon>
        <taxon>Archelosauria</taxon>
        <taxon>Archosauria</taxon>
        <taxon>Dinosauria</taxon>
        <taxon>Saurischia</taxon>
        <taxon>Theropoda</taxon>
        <taxon>Coelurosauria</taxon>
        <taxon>Aves</taxon>
        <taxon>Neognathae</taxon>
        <taxon>Neoaves</taxon>
        <taxon>Aequornithes</taxon>
        <taxon>Ciconiiformes</taxon>
        <taxon>Ciconiidae</taxon>
        <taxon>Mycteria</taxon>
    </lineage>
</organism>
<evidence type="ECO:0000313" key="2">
    <source>
        <dbReference type="EMBL" id="KAK4833071.1"/>
    </source>
</evidence>
<evidence type="ECO:0000256" key="1">
    <source>
        <dbReference type="SAM" id="MobiDB-lite"/>
    </source>
</evidence>